<dbReference type="SMART" id="SM00564">
    <property type="entry name" value="PQQ"/>
    <property type="match status" value="5"/>
</dbReference>
<protein>
    <submittedName>
        <fullName evidence="11">Alcohol dehydrogenase</fullName>
    </submittedName>
</protein>
<dbReference type="InterPro" id="IPR002372">
    <property type="entry name" value="PQQ_rpt_dom"/>
</dbReference>
<keyword evidence="3 6" id="KW-0634">PQQ</keyword>
<evidence type="ECO:0000259" key="10">
    <source>
        <dbReference type="Pfam" id="PF01011"/>
    </source>
</evidence>
<dbReference type="PANTHER" id="PTHR32303">
    <property type="entry name" value="QUINOPROTEIN ALCOHOL DEHYDROGENASE (CYTOCHROME C)"/>
    <property type="match status" value="1"/>
</dbReference>
<evidence type="ECO:0000256" key="8">
    <source>
        <dbReference type="PIRSR" id="PIRSR617512-4"/>
    </source>
</evidence>
<feature type="binding site" evidence="6">
    <location>
        <position position="82"/>
    </location>
    <ligand>
        <name>pyrroloquinoline quinone</name>
        <dbReference type="ChEBI" id="CHEBI:58442"/>
    </ligand>
</feature>
<feature type="binding site" evidence="6">
    <location>
        <position position="136"/>
    </location>
    <ligand>
        <name>pyrroloquinoline quinone</name>
        <dbReference type="ChEBI" id="CHEBI:58442"/>
    </ligand>
</feature>
<dbReference type="AlphaFoldDB" id="A0A0R3MNH1"/>
<dbReference type="OrthoDB" id="9794322at2"/>
<feature type="binding site" evidence="7">
    <location>
        <position position="314"/>
    </location>
    <ligand>
        <name>Ca(2+)</name>
        <dbReference type="ChEBI" id="CHEBI:29108"/>
    </ligand>
</feature>
<dbReference type="PANTHER" id="PTHR32303:SF20">
    <property type="entry name" value="QUINOPROTEIN ETHANOL DEHYDROGENASE"/>
    <property type="match status" value="1"/>
</dbReference>
<comment type="cofactor">
    <cofactor evidence="7">
        <name>Ca(2+)</name>
        <dbReference type="ChEBI" id="CHEBI:29108"/>
    </cofactor>
    <text evidence="7">Binds 1 Ca(2+) ion per subunit.</text>
</comment>
<dbReference type="GO" id="GO:0016020">
    <property type="term" value="C:membrane"/>
    <property type="evidence" value="ECO:0007669"/>
    <property type="project" value="InterPro"/>
</dbReference>
<dbReference type="Proteomes" id="UP000051660">
    <property type="component" value="Unassembled WGS sequence"/>
</dbReference>
<keyword evidence="2 7" id="KW-0479">Metal-binding</keyword>
<feature type="binding site" evidence="7">
    <location>
        <position position="198"/>
    </location>
    <ligand>
        <name>Ca(2+)</name>
        <dbReference type="ChEBI" id="CHEBI:29108"/>
    </ligand>
</feature>
<dbReference type="Pfam" id="PF01011">
    <property type="entry name" value="PQQ"/>
    <property type="match status" value="2"/>
</dbReference>
<feature type="domain" description="Pyrrolo-quinoline quinone repeat" evidence="10">
    <location>
        <begin position="41"/>
        <end position="356"/>
    </location>
</feature>
<feature type="signal peptide" evidence="9">
    <location>
        <begin position="1"/>
        <end position="27"/>
    </location>
</feature>
<feature type="binding site" evidence="6">
    <location>
        <begin position="403"/>
        <end position="404"/>
    </location>
    <ligand>
        <name>pyrroloquinoline quinone</name>
        <dbReference type="ChEBI" id="CHEBI:58442"/>
    </ligand>
</feature>
<evidence type="ECO:0000256" key="2">
    <source>
        <dbReference type="ARBA" id="ARBA00022723"/>
    </source>
</evidence>
<sequence>MGLRSKSFFAGVSVAAIAMIAASGVQANDSVVKAVSDPNGWAIAGRDYGNTRFSPLNQITSENVGKLQLAYSLSLASLRSNESSPVVIGDTLYVTTSWGPKYVYAISAATGAKKWTYEPDMPDDVLQYACCDVNNRGVAYADDKIFIGRLDGKLTALDAASGKELWTSTVVDYKQGSVITSPPLVVRDKVITGFGGGEYGVRGALLAFDLKTGKLIWQTYTVPAPGEPGSETWKGDSSRHGGGAAWLVGSYDAKTDTVYWGTSNPAPWNTGVRSTGDGNFGKLTNLYTASTLAIDPNTGKIKWHIQGTPADAWDYDGVNELLLADLKIGGADTPVLMKADRNGFFFVVNRETGKMISAEKYVYANWAKKFDINTMRAEEDPDKRPGPGHPAKDICPNLVGGKNWQPMSFNPQTGLVYIPTNNVCMDWSVSDVTYKRGVFYLGAEFPTKEGPGGFLGELVAWDPVANKKVWGIREDLPFNGGTLTTAGNLVFAGDLHGDFRAIDAKTGKVLWSKNLGSGIGAGPVTYSVGGKQYVAIVIGRTAALPAFLGEIGKKMVAAAPEGGALFVFALQ</sequence>
<comment type="caution">
    <text evidence="11">The sequence shown here is derived from an EMBL/GenBank/DDBJ whole genome shotgun (WGS) entry which is preliminary data.</text>
</comment>
<keyword evidence="7" id="KW-0106">Calcium</keyword>
<dbReference type="GO" id="GO:0016614">
    <property type="term" value="F:oxidoreductase activity, acting on CH-OH group of donors"/>
    <property type="evidence" value="ECO:0007669"/>
    <property type="project" value="InterPro"/>
</dbReference>
<dbReference type="InterPro" id="IPR017512">
    <property type="entry name" value="PQQ_MeOH/EtOH_DH"/>
</dbReference>
<evidence type="ECO:0000256" key="9">
    <source>
        <dbReference type="SAM" id="SignalP"/>
    </source>
</evidence>
<keyword evidence="4" id="KW-0560">Oxidoreductase</keyword>
<dbReference type="Gene3D" id="2.140.10.10">
    <property type="entry name" value="Quinoprotein alcohol dehydrogenase-like superfamily"/>
    <property type="match status" value="1"/>
</dbReference>
<dbReference type="InterPro" id="IPR011047">
    <property type="entry name" value="Quinoprotein_ADH-like_sf"/>
</dbReference>
<evidence type="ECO:0000256" key="1">
    <source>
        <dbReference type="ARBA" id="ARBA00008156"/>
    </source>
</evidence>
<feature type="chain" id="PRO_5006444337" evidence="9">
    <location>
        <begin position="28"/>
        <end position="571"/>
    </location>
</feature>
<evidence type="ECO:0000256" key="4">
    <source>
        <dbReference type="ARBA" id="ARBA00023002"/>
    </source>
</evidence>
<dbReference type="EMBL" id="LLYB01000081">
    <property type="protein sequence ID" value="KRR21563.1"/>
    <property type="molecule type" value="Genomic_DNA"/>
</dbReference>
<organism evidence="11 12">
    <name type="scientific">Bradyrhizobium lablabi</name>
    <dbReference type="NCBI Taxonomy" id="722472"/>
    <lineage>
        <taxon>Bacteria</taxon>
        <taxon>Pseudomonadati</taxon>
        <taxon>Pseudomonadota</taxon>
        <taxon>Alphaproteobacteria</taxon>
        <taxon>Hyphomicrobiales</taxon>
        <taxon>Nitrobacteraceae</taxon>
        <taxon>Bradyrhizobium</taxon>
    </lineage>
</organism>
<feature type="binding site" evidence="6">
    <location>
        <position position="180"/>
    </location>
    <ligand>
        <name>pyrroloquinoline quinone</name>
        <dbReference type="ChEBI" id="CHEBI:58442"/>
    </ligand>
</feature>
<feature type="binding site" evidence="7">
    <location>
        <position position="264"/>
    </location>
    <ligand>
        <name>Ca(2+)</name>
        <dbReference type="ChEBI" id="CHEBI:29108"/>
    </ligand>
</feature>
<feature type="disulfide bond" evidence="8">
    <location>
        <begin position="130"/>
        <end position="131"/>
    </location>
</feature>
<dbReference type="NCBIfam" id="TIGR03075">
    <property type="entry name" value="PQQ_enz_alc_DH"/>
    <property type="match status" value="1"/>
</dbReference>
<evidence type="ECO:0000313" key="12">
    <source>
        <dbReference type="Proteomes" id="UP000051660"/>
    </source>
</evidence>
<evidence type="ECO:0000256" key="5">
    <source>
        <dbReference type="PIRSR" id="PIRSR617512-1"/>
    </source>
</evidence>
<comment type="cofactor">
    <cofactor evidence="6">
        <name>pyrroloquinoline quinone</name>
        <dbReference type="ChEBI" id="CHEBI:58442"/>
    </cofactor>
    <text evidence="6">Binds 1 PQQ group per subunit.</text>
</comment>
<comment type="similarity">
    <text evidence="1">Belongs to the bacterial PQQ dehydrogenase family.</text>
</comment>
<evidence type="ECO:0000313" key="11">
    <source>
        <dbReference type="EMBL" id="KRR21563.1"/>
    </source>
</evidence>
<evidence type="ECO:0000256" key="7">
    <source>
        <dbReference type="PIRSR" id="PIRSR617512-3"/>
    </source>
</evidence>
<reference evidence="11 12" key="1">
    <citation type="submission" date="2014-03" db="EMBL/GenBank/DDBJ databases">
        <title>Bradyrhizobium valentinum sp. nov., isolated from effective nodules of Lupinus mariae-josephae, a lupine endemic of basic-lime soils in Eastern Spain.</title>
        <authorList>
            <person name="Duran D."/>
            <person name="Rey L."/>
            <person name="Navarro A."/>
            <person name="Busquets A."/>
            <person name="Imperial J."/>
            <person name="Ruiz-Argueso T."/>
        </authorList>
    </citation>
    <scope>NUCLEOTIDE SEQUENCE [LARGE SCALE GENOMIC DNA]</scope>
    <source>
        <strain evidence="11 12">CCBAU 23086</strain>
    </source>
</reference>
<dbReference type="InterPro" id="IPR018391">
    <property type="entry name" value="PQQ_b-propeller_rpt"/>
</dbReference>
<evidence type="ECO:0000256" key="6">
    <source>
        <dbReference type="PIRSR" id="PIRSR617512-2"/>
    </source>
</evidence>
<dbReference type="GO" id="GO:0005509">
    <property type="term" value="F:calcium ion binding"/>
    <property type="evidence" value="ECO:0007669"/>
    <property type="project" value="InterPro"/>
</dbReference>
<feature type="domain" description="Pyrrolo-quinoline quinone repeat" evidence="10">
    <location>
        <begin position="474"/>
        <end position="534"/>
    </location>
</feature>
<dbReference type="SUPFAM" id="SSF50998">
    <property type="entry name" value="Quinoprotein alcohol dehydrogenase-like"/>
    <property type="match status" value="1"/>
</dbReference>
<keyword evidence="9" id="KW-0732">Signal</keyword>
<gene>
    <name evidence="11" type="ORF">CQ14_07505</name>
</gene>
<feature type="active site" description="Proton acceptor" evidence="5">
    <location>
        <position position="314"/>
    </location>
</feature>
<keyword evidence="8" id="KW-1015">Disulfide bond</keyword>
<evidence type="ECO:0000256" key="3">
    <source>
        <dbReference type="ARBA" id="ARBA00022891"/>
    </source>
</evidence>
<accession>A0A0R3MNH1</accession>
<proteinExistence type="inferred from homology"/>
<name>A0A0R3MNH1_9BRAD</name>